<reference evidence="1 2" key="2">
    <citation type="submission" date="2018-11" db="EMBL/GenBank/DDBJ databases">
        <authorList>
            <consortium name="Pathogen Informatics"/>
        </authorList>
    </citation>
    <scope>NUCLEOTIDE SEQUENCE [LARGE SCALE GENOMIC DNA]</scope>
</reference>
<proteinExistence type="predicted"/>
<evidence type="ECO:0000313" key="3">
    <source>
        <dbReference type="WBParaSite" id="BTMF_0000514101-mRNA-1"/>
    </source>
</evidence>
<dbReference type="AlphaFoldDB" id="A0A0R3QFJ5"/>
<sequence>MNCKFNFQACNGFQRITPDNNSFDCNVVAGHAHPCVDLLKEVWRTTRCMSNCSVHSTR</sequence>
<protein>
    <submittedName>
        <fullName evidence="3">ShKT domain-containing protein</fullName>
    </submittedName>
</protein>
<name>A0A0R3QFJ5_9BILA</name>
<organism evidence="3">
    <name type="scientific">Brugia timori</name>
    <dbReference type="NCBI Taxonomy" id="42155"/>
    <lineage>
        <taxon>Eukaryota</taxon>
        <taxon>Metazoa</taxon>
        <taxon>Ecdysozoa</taxon>
        <taxon>Nematoda</taxon>
        <taxon>Chromadorea</taxon>
        <taxon>Rhabditida</taxon>
        <taxon>Spirurina</taxon>
        <taxon>Spiruromorpha</taxon>
        <taxon>Filarioidea</taxon>
        <taxon>Onchocercidae</taxon>
        <taxon>Brugia</taxon>
    </lineage>
</organism>
<evidence type="ECO:0000313" key="1">
    <source>
        <dbReference type="EMBL" id="VDO16738.1"/>
    </source>
</evidence>
<dbReference type="WBParaSite" id="BTMF_0000514101-mRNA-1">
    <property type="protein sequence ID" value="BTMF_0000514101-mRNA-1"/>
    <property type="gene ID" value="BTMF_0000514101"/>
</dbReference>
<reference evidence="3" key="1">
    <citation type="submission" date="2017-02" db="UniProtKB">
        <authorList>
            <consortium name="WormBaseParasite"/>
        </authorList>
    </citation>
    <scope>IDENTIFICATION</scope>
</reference>
<dbReference type="Proteomes" id="UP000280834">
    <property type="component" value="Unassembled WGS sequence"/>
</dbReference>
<keyword evidence="2" id="KW-1185">Reference proteome</keyword>
<gene>
    <name evidence="1" type="ORF">BTMF_LOCUS4426</name>
</gene>
<dbReference type="EMBL" id="UZAG01004372">
    <property type="protein sequence ID" value="VDO16738.1"/>
    <property type="molecule type" value="Genomic_DNA"/>
</dbReference>
<accession>A0A0R3QFJ5</accession>
<evidence type="ECO:0000313" key="2">
    <source>
        <dbReference type="Proteomes" id="UP000280834"/>
    </source>
</evidence>